<dbReference type="SUPFAM" id="SSF52833">
    <property type="entry name" value="Thioredoxin-like"/>
    <property type="match status" value="1"/>
</dbReference>
<evidence type="ECO:0000313" key="4">
    <source>
        <dbReference type="Proteomes" id="UP000740926"/>
    </source>
</evidence>
<feature type="domain" description="GST N-terminal" evidence="1">
    <location>
        <begin position="20"/>
        <end position="91"/>
    </location>
</feature>
<evidence type="ECO:0000313" key="3">
    <source>
        <dbReference type="EMBL" id="KAG1575796.1"/>
    </source>
</evidence>
<proteinExistence type="predicted"/>
<dbReference type="PANTHER" id="PTHR42673:SF4">
    <property type="entry name" value="MALEYLACETOACETATE ISOMERASE"/>
    <property type="match status" value="1"/>
</dbReference>
<comment type="caution">
    <text evidence="3">The sequence shown here is derived from an EMBL/GenBank/DDBJ whole genome shotgun (WGS) entry which is preliminary data.</text>
</comment>
<dbReference type="OMA" id="PYHTEWV"/>
<dbReference type="GO" id="GO:0006559">
    <property type="term" value="P:L-phenylalanine catabolic process"/>
    <property type="evidence" value="ECO:0007669"/>
    <property type="project" value="TreeGrafter"/>
</dbReference>
<evidence type="ECO:0008006" key="5">
    <source>
        <dbReference type="Google" id="ProtNLM"/>
    </source>
</evidence>
<dbReference type="InterPro" id="IPR036282">
    <property type="entry name" value="Glutathione-S-Trfase_C_sf"/>
</dbReference>
<dbReference type="Gene3D" id="3.40.30.10">
    <property type="entry name" value="Glutaredoxin"/>
    <property type="match status" value="1"/>
</dbReference>
<reference evidence="3 4" key="1">
    <citation type="journal article" date="2020" name="Microb. Genom.">
        <title>Genetic diversity of clinical and environmental Mucorales isolates obtained from an investigation of mucormycosis cases among solid organ transplant recipients.</title>
        <authorList>
            <person name="Nguyen M.H."/>
            <person name="Kaul D."/>
            <person name="Muto C."/>
            <person name="Cheng S.J."/>
            <person name="Richter R.A."/>
            <person name="Bruno V.M."/>
            <person name="Liu G."/>
            <person name="Beyhan S."/>
            <person name="Sundermann A.J."/>
            <person name="Mounaud S."/>
            <person name="Pasculle A.W."/>
            <person name="Nierman W.C."/>
            <person name="Driscoll E."/>
            <person name="Cumbie R."/>
            <person name="Clancy C.J."/>
            <person name="Dupont C.L."/>
        </authorList>
    </citation>
    <scope>NUCLEOTIDE SEQUENCE [LARGE SCALE GENOMIC DNA]</scope>
    <source>
        <strain evidence="3 4">GL24</strain>
    </source>
</reference>
<dbReference type="GO" id="GO:0004364">
    <property type="term" value="F:glutathione transferase activity"/>
    <property type="evidence" value="ECO:0007669"/>
    <property type="project" value="TreeGrafter"/>
</dbReference>
<dbReference type="GO" id="GO:0006749">
    <property type="term" value="P:glutathione metabolic process"/>
    <property type="evidence" value="ECO:0007669"/>
    <property type="project" value="TreeGrafter"/>
</dbReference>
<dbReference type="AlphaFoldDB" id="A0A9P6ZD58"/>
<dbReference type="SUPFAM" id="SSF47616">
    <property type="entry name" value="GST C-terminal domain-like"/>
    <property type="match status" value="1"/>
</dbReference>
<dbReference type="InterPro" id="IPR004045">
    <property type="entry name" value="Glutathione_S-Trfase_N"/>
</dbReference>
<dbReference type="EMBL" id="JAANIU010000053">
    <property type="protein sequence ID" value="KAG1575796.1"/>
    <property type="molecule type" value="Genomic_DNA"/>
</dbReference>
<evidence type="ECO:0000259" key="1">
    <source>
        <dbReference type="Pfam" id="PF13417"/>
    </source>
</evidence>
<organism evidence="3 4">
    <name type="scientific">Rhizopus delemar</name>
    <dbReference type="NCBI Taxonomy" id="936053"/>
    <lineage>
        <taxon>Eukaryota</taxon>
        <taxon>Fungi</taxon>
        <taxon>Fungi incertae sedis</taxon>
        <taxon>Mucoromycota</taxon>
        <taxon>Mucoromycotina</taxon>
        <taxon>Mucoromycetes</taxon>
        <taxon>Mucorales</taxon>
        <taxon>Mucorineae</taxon>
        <taxon>Rhizopodaceae</taxon>
        <taxon>Rhizopus</taxon>
    </lineage>
</organism>
<dbReference type="Proteomes" id="UP000740926">
    <property type="component" value="Unassembled WGS sequence"/>
</dbReference>
<feature type="domain" description="Glutathione S-transferase UstS-like C-terminal" evidence="2">
    <location>
        <begin position="102"/>
        <end position="230"/>
    </location>
</feature>
<dbReference type="GO" id="GO:0016034">
    <property type="term" value="F:maleylacetoacetate isomerase activity"/>
    <property type="evidence" value="ECO:0007669"/>
    <property type="project" value="TreeGrafter"/>
</dbReference>
<dbReference type="PANTHER" id="PTHR42673">
    <property type="entry name" value="MALEYLACETOACETATE ISOMERASE"/>
    <property type="match status" value="1"/>
</dbReference>
<evidence type="ECO:0000259" key="2">
    <source>
        <dbReference type="Pfam" id="PF22041"/>
    </source>
</evidence>
<gene>
    <name evidence="3" type="ORF">G6F50_000771</name>
</gene>
<dbReference type="Pfam" id="PF13417">
    <property type="entry name" value="GST_N_3"/>
    <property type="match status" value="1"/>
</dbReference>
<protein>
    <recommendedName>
        <fullName evidence="5">GST N-terminal domain-containing protein</fullName>
    </recommendedName>
</protein>
<dbReference type="Gene3D" id="1.20.1050.10">
    <property type="match status" value="1"/>
</dbReference>
<name>A0A9P6ZD58_9FUNG</name>
<keyword evidence="4" id="KW-1185">Reference proteome</keyword>
<dbReference type="InterPro" id="IPR054416">
    <property type="entry name" value="GST_UstS-like_C"/>
</dbReference>
<accession>A0A9P6ZD58</accession>
<dbReference type="InterPro" id="IPR036249">
    <property type="entry name" value="Thioredoxin-like_sf"/>
</dbReference>
<sequence>MAEITYFDLEIDAIKKTVCSPNTAKTRYTLNLKNIPYNTEWVTFGTLQDTVKPYTKTDKKQTVPIIVDKRNDKAVQDSWEIAKYLEEAYPDHPSVFNGNQGVHKFFHDYCDQNVMVPVFKMCLISLYNSCGEFKDYFRTDREITFKMTLEELAGQAEDHIPALKEGLLPIHQLLQTYPYITGDQAGWADIVLASHFTFMYRFRPDLFESSVLGLFDDDVIANWWKRTEHFRK</sequence>
<dbReference type="Pfam" id="PF22041">
    <property type="entry name" value="GST_C_7"/>
    <property type="match status" value="1"/>
</dbReference>